<evidence type="ECO:0000313" key="7">
    <source>
        <dbReference type="EMBL" id="OAM79973.1"/>
    </source>
</evidence>
<comment type="similarity">
    <text evidence="2">Belongs to the bacterial solute-binding protein 5 family.</text>
</comment>
<organism evidence="7 8">
    <name type="scientific">Devosia elaeis</name>
    <dbReference type="NCBI Taxonomy" id="1770058"/>
    <lineage>
        <taxon>Bacteria</taxon>
        <taxon>Pseudomonadati</taxon>
        <taxon>Pseudomonadota</taxon>
        <taxon>Alphaproteobacteria</taxon>
        <taxon>Hyphomicrobiales</taxon>
        <taxon>Devosiaceae</taxon>
        <taxon>Devosia</taxon>
    </lineage>
</organism>
<evidence type="ECO:0000256" key="5">
    <source>
        <dbReference type="SAM" id="SignalP"/>
    </source>
</evidence>
<dbReference type="GO" id="GO:1904680">
    <property type="term" value="F:peptide transmembrane transporter activity"/>
    <property type="evidence" value="ECO:0007669"/>
    <property type="project" value="TreeGrafter"/>
</dbReference>
<dbReference type="PANTHER" id="PTHR30290">
    <property type="entry name" value="PERIPLASMIC BINDING COMPONENT OF ABC TRANSPORTER"/>
    <property type="match status" value="1"/>
</dbReference>
<dbReference type="Gene3D" id="3.90.76.10">
    <property type="entry name" value="Dipeptide-binding Protein, Domain 1"/>
    <property type="match status" value="1"/>
</dbReference>
<dbReference type="SUPFAM" id="SSF53850">
    <property type="entry name" value="Periplasmic binding protein-like II"/>
    <property type="match status" value="1"/>
</dbReference>
<evidence type="ECO:0000256" key="4">
    <source>
        <dbReference type="ARBA" id="ARBA00022729"/>
    </source>
</evidence>
<gene>
    <name evidence="7" type="ORF">A3840_02480</name>
</gene>
<feature type="domain" description="Solute-binding protein family 5" evidence="6">
    <location>
        <begin position="75"/>
        <end position="441"/>
    </location>
</feature>
<dbReference type="EMBL" id="LVVY01000061">
    <property type="protein sequence ID" value="OAM79973.1"/>
    <property type="molecule type" value="Genomic_DNA"/>
</dbReference>
<protein>
    <submittedName>
        <fullName evidence="7">ABC transporter substrate-binding protein</fullName>
    </submittedName>
</protein>
<dbReference type="OrthoDB" id="9803988at2"/>
<dbReference type="AlphaFoldDB" id="A0A178I339"/>
<dbReference type="GO" id="GO:0043190">
    <property type="term" value="C:ATP-binding cassette (ABC) transporter complex"/>
    <property type="evidence" value="ECO:0007669"/>
    <property type="project" value="InterPro"/>
</dbReference>
<dbReference type="Gene3D" id="3.40.190.10">
    <property type="entry name" value="Periplasmic binding protein-like II"/>
    <property type="match status" value="1"/>
</dbReference>
<dbReference type="Gene3D" id="3.10.105.10">
    <property type="entry name" value="Dipeptide-binding Protein, Domain 3"/>
    <property type="match status" value="1"/>
</dbReference>
<keyword evidence="4 5" id="KW-0732">Signal</keyword>
<dbReference type="PANTHER" id="PTHR30290:SF10">
    <property type="entry name" value="PERIPLASMIC OLIGOPEPTIDE-BINDING PROTEIN-RELATED"/>
    <property type="match status" value="1"/>
</dbReference>
<evidence type="ECO:0000256" key="3">
    <source>
        <dbReference type="ARBA" id="ARBA00022448"/>
    </source>
</evidence>
<dbReference type="PIRSF" id="PIRSF002741">
    <property type="entry name" value="MppA"/>
    <property type="match status" value="1"/>
</dbReference>
<dbReference type="InterPro" id="IPR030678">
    <property type="entry name" value="Peptide/Ni-bd"/>
</dbReference>
<comment type="caution">
    <text evidence="7">The sequence shown here is derived from an EMBL/GenBank/DDBJ whole genome shotgun (WGS) entry which is preliminary data.</text>
</comment>
<dbReference type="CDD" id="cd08512">
    <property type="entry name" value="PBP2_NikA_DppA_OppA_like_7"/>
    <property type="match status" value="1"/>
</dbReference>
<accession>A0A178I339</accession>
<name>A0A178I339_9HYPH</name>
<proteinExistence type="inferred from homology"/>
<dbReference type="InterPro" id="IPR039424">
    <property type="entry name" value="SBP_5"/>
</dbReference>
<comment type="subcellular location">
    <subcellularLocation>
        <location evidence="1">Periplasm</location>
    </subcellularLocation>
</comment>
<dbReference type="InterPro" id="IPR000914">
    <property type="entry name" value="SBP_5_dom"/>
</dbReference>
<feature type="chain" id="PRO_5008088420" evidence="5">
    <location>
        <begin position="25"/>
        <end position="532"/>
    </location>
</feature>
<dbReference type="GO" id="GO:0030288">
    <property type="term" value="C:outer membrane-bounded periplasmic space"/>
    <property type="evidence" value="ECO:0007669"/>
    <property type="project" value="UniProtKB-ARBA"/>
</dbReference>
<dbReference type="GO" id="GO:0015833">
    <property type="term" value="P:peptide transport"/>
    <property type="evidence" value="ECO:0007669"/>
    <property type="project" value="TreeGrafter"/>
</dbReference>
<feature type="signal peptide" evidence="5">
    <location>
        <begin position="1"/>
        <end position="24"/>
    </location>
</feature>
<dbReference type="STRING" id="1770058.A3840_02480"/>
<keyword evidence="3" id="KW-0813">Transport</keyword>
<evidence type="ECO:0000256" key="2">
    <source>
        <dbReference type="ARBA" id="ARBA00005695"/>
    </source>
</evidence>
<keyword evidence="8" id="KW-1185">Reference proteome</keyword>
<dbReference type="RefSeq" id="WP_067451339.1">
    <property type="nucleotide sequence ID" value="NZ_LVVY01000061.1"/>
</dbReference>
<evidence type="ECO:0000256" key="1">
    <source>
        <dbReference type="ARBA" id="ARBA00004418"/>
    </source>
</evidence>
<evidence type="ECO:0000259" key="6">
    <source>
        <dbReference type="Pfam" id="PF00496"/>
    </source>
</evidence>
<reference evidence="7 8" key="1">
    <citation type="submission" date="2016-03" db="EMBL/GenBank/DDBJ databases">
        <title>Genome sequencing of Devosia sp. S37.</title>
        <authorList>
            <person name="Mohd Nor M."/>
        </authorList>
    </citation>
    <scope>NUCLEOTIDE SEQUENCE [LARGE SCALE GENOMIC DNA]</scope>
    <source>
        <strain evidence="7 8">S37</strain>
    </source>
</reference>
<sequence length="532" mass="58156">MKKIVSTVAIAALMAGSALTAANAATPNDQLVVAMSLSNVLTLDPASTGSRETAQVLSAVYDTLIKLDDDNPGEFLPALAETWEINEDNTAITFNLRDAQFASGNKVTAQDVVWSLTRLMTLNLANSSFLKTRGFSAENAEASFVAVDEDTVQINLPQADDPRMVMMVIALPGPGSILDSQTVLANETDGDLGENWLRTNSAGSGAFTLTEWRSNEHVILDRSDSHWDEAAAMRRVLIRHLPESQSQRLQLERGDIDIAYSLLAADLAALQNAEGIEIETVPSAGFYYLAVSMKDERLANPKVREALRYLIDYEGLNNSVMRFYGTPHQRPLNSTAMGILPSPGYTLDVERAKNLLAEAGFADGFEVTLHALNEPPFLDAATAIQATLGQAGIRANLITGNGDQVYGAMRERNFQLIVGRGGGGQHPHPDSNLRATAFNPDNSDEAKLTNYQGWRTSFYDEELNRMIEDALLIADRTEQVAAYEEIQNYYADMIPAIQPFSEVVVTAAFREDVEGLTVDPWRTDFGDVSKNR</sequence>
<dbReference type="Pfam" id="PF00496">
    <property type="entry name" value="SBP_bac_5"/>
    <property type="match status" value="1"/>
</dbReference>
<dbReference type="Proteomes" id="UP000078389">
    <property type="component" value="Unassembled WGS sequence"/>
</dbReference>
<evidence type="ECO:0000313" key="8">
    <source>
        <dbReference type="Proteomes" id="UP000078389"/>
    </source>
</evidence>